<keyword evidence="1" id="KW-0472">Membrane</keyword>
<accession>A0A0F9PPH1</accession>
<reference evidence="2" key="1">
    <citation type="journal article" date="2015" name="Nature">
        <title>Complex archaea that bridge the gap between prokaryotes and eukaryotes.</title>
        <authorList>
            <person name="Spang A."/>
            <person name="Saw J.H."/>
            <person name="Jorgensen S.L."/>
            <person name="Zaremba-Niedzwiedzka K."/>
            <person name="Martijn J."/>
            <person name="Lind A.E."/>
            <person name="van Eijk R."/>
            <person name="Schleper C."/>
            <person name="Guy L."/>
            <person name="Ettema T.J."/>
        </authorList>
    </citation>
    <scope>NUCLEOTIDE SEQUENCE</scope>
</reference>
<name>A0A0F9PPH1_9ZZZZ</name>
<dbReference type="EMBL" id="LAZR01002279">
    <property type="protein sequence ID" value="KKN32074.1"/>
    <property type="molecule type" value="Genomic_DNA"/>
</dbReference>
<protein>
    <submittedName>
        <fullName evidence="2">Uncharacterized protein</fullName>
    </submittedName>
</protein>
<comment type="caution">
    <text evidence="2">The sequence shown here is derived from an EMBL/GenBank/DDBJ whole genome shotgun (WGS) entry which is preliminary data.</text>
</comment>
<sequence length="46" mass="5300">MKLERIFPAVLIALDICAAIMYVPGKDWRKVVYWLAAATLTYVVTW</sequence>
<feature type="transmembrane region" description="Helical" evidence="1">
    <location>
        <begin position="6"/>
        <end position="23"/>
    </location>
</feature>
<organism evidence="2">
    <name type="scientific">marine sediment metagenome</name>
    <dbReference type="NCBI Taxonomy" id="412755"/>
    <lineage>
        <taxon>unclassified sequences</taxon>
        <taxon>metagenomes</taxon>
        <taxon>ecological metagenomes</taxon>
    </lineage>
</organism>
<proteinExistence type="predicted"/>
<evidence type="ECO:0000256" key="1">
    <source>
        <dbReference type="SAM" id="Phobius"/>
    </source>
</evidence>
<dbReference type="AlphaFoldDB" id="A0A0F9PPH1"/>
<keyword evidence="1" id="KW-1133">Transmembrane helix</keyword>
<evidence type="ECO:0000313" key="2">
    <source>
        <dbReference type="EMBL" id="KKN32074.1"/>
    </source>
</evidence>
<keyword evidence="1" id="KW-0812">Transmembrane</keyword>
<gene>
    <name evidence="2" type="ORF">LCGC14_0817650</name>
</gene>